<dbReference type="OrthoDB" id="10685757at2759"/>
<accession>A0A2P7YLS9</accession>
<reference evidence="1 2" key="1">
    <citation type="submission" date="2018-03" db="EMBL/GenBank/DDBJ databases">
        <title>Candida pseudohaemulonii genome assembly and annotation.</title>
        <authorList>
            <person name="Munoz J.F."/>
            <person name="Gade L.G."/>
            <person name="Chow N.A."/>
            <person name="Litvintseva A.P."/>
            <person name="Loparev V.N."/>
            <person name="Cuomo C.A."/>
        </authorList>
    </citation>
    <scope>NUCLEOTIDE SEQUENCE [LARGE SCALE GENOMIC DNA]</scope>
    <source>
        <strain evidence="1 2">B12108</strain>
    </source>
</reference>
<comment type="caution">
    <text evidence="1">The sequence shown here is derived from an EMBL/GenBank/DDBJ whole genome shotgun (WGS) entry which is preliminary data.</text>
</comment>
<dbReference type="AlphaFoldDB" id="A0A2P7YLS9"/>
<dbReference type="EMBL" id="PYFQ01000010">
    <property type="protein sequence ID" value="PSK36926.1"/>
    <property type="molecule type" value="Genomic_DNA"/>
</dbReference>
<dbReference type="GeneID" id="36567179"/>
<dbReference type="RefSeq" id="XP_024712799.1">
    <property type="nucleotide sequence ID" value="XM_024859125.1"/>
</dbReference>
<evidence type="ECO:0000313" key="1">
    <source>
        <dbReference type="EMBL" id="PSK36926.1"/>
    </source>
</evidence>
<protein>
    <submittedName>
        <fullName evidence="1">Uncharacterized protein</fullName>
    </submittedName>
</protein>
<keyword evidence="2" id="KW-1185">Reference proteome</keyword>
<proteinExistence type="predicted"/>
<evidence type="ECO:0000313" key="2">
    <source>
        <dbReference type="Proteomes" id="UP000241107"/>
    </source>
</evidence>
<dbReference type="Proteomes" id="UP000241107">
    <property type="component" value="Unassembled WGS sequence"/>
</dbReference>
<sequence>MGFFSTPTEYTIQSETSPPPKLNTLFLFRDYGTDLDVVQKEFSKVVDKGAYRLSSLGCKLSGNFHQVTEFQSLQKDDVNDLELDIFIKMARSRTGIPSFGQRPSPGTTMVVFQVRHTFLTFDKSKYELLMPILGGCFYVCGDHFKLFPGPKFPMTHLLYGAGCELISGSEHKLDNDVRLKFNAEFKHASWFRQKAFHRIVLPKMPVSDFLSLKLWLKRNEKLEEPFILSEISIELQEFVSVHEQGHFFQEVKSQLLVKQSALYLVFLSEDPLDVCPDIALPDLGPSFYTRDLTRSYGLRISVKVSHQSRPSVSASAFMEINVAQEIQERIRYTTLDDKEYYGSNFTRNVVSCGNSSFKDYLPWIMADFKAQLYEKRKKLLRCAIHFHTNGSSSNVYYQVDGSEKRSHKRIEVQPSLTKHVFNFLEFMKQKGMSLFYPPVPIQQTSTVTLVTKKPVTGGDATNSNKPFASSCVAIGNQVAYSLDLGDRFLRAIRDHVLAIGEENYPLTIRLTPAGHKYFKQSQGIGESIIATAGMSLSELLEFTFMLPLSFRKIAACDSLVENYTIPLKRLTVTLFDLNTDYRKTRTVLVDQKRLPWIRWSGFTGHVPGNPGACSHPYSFHGIKGKLPDNLEPTSFGQLGGTGLYCLLVVLQLGENDACFRWEIKLGIAKL</sequence>
<name>A0A2P7YLS9_9ASCO</name>
<gene>
    <name evidence="1" type="ORF">C7M61_003791</name>
</gene>
<organism evidence="1 2">
    <name type="scientific">Candidozyma pseudohaemuli</name>
    <dbReference type="NCBI Taxonomy" id="418784"/>
    <lineage>
        <taxon>Eukaryota</taxon>
        <taxon>Fungi</taxon>
        <taxon>Dikarya</taxon>
        <taxon>Ascomycota</taxon>
        <taxon>Saccharomycotina</taxon>
        <taxon>Pichiomycetes</taxon>
        <taxon>Metschnikowiaceae</taxon>
        <taxon>Candidozyma</taxon>
    </lineage>
</organism>
<dbReference type="VEuPathDB" id="FungiDB:C7M61_003791"/>